<feature type="transmembrane region" description="Helical" evidence="1">
    <location>
        <begin position="98"/>
        <end position="116"/>
    </location>
</feature>
<dbReference type="SUPFAM" id="SSF48317">
    <property type="entry name" value="Acid phosphatase/Vanadium-dependent haloperoxidase"/>
    <property type="match status" value="1"/>
</dbReference>
<accession>A0A1Y6HLZ2</accession>
<dbReference type="eggNOG" id="COG3907">
    <property type="taxonomic scope" value="Bacteria"/>
</dbReference>
<organism evidence="4 6">
    <name type="scientific">Xanthomonas fragariae</name>
    <dbReference type="NCBI Taxonomy" id="48664"/>
    <lineage>
        <taxon>Bacteria</taxon>
        <taxon>Pseudomonadati</taxon>
        <taxon>Pseudomonadota</taxon>
        <taxon>Gammaproteobacteria</taxon>
        <taxon>Lysobacterales</taxon>
        <taxon>Lysobacteraceae</taxon>
        <taxon>Xanthomonas</taxon>
    </lineage>
</organism>
<feature type="transmembrane region" description="Helical" evidence="1">
    <location>
        <begin position="210"/>
        <end position="230"/>
    </location>
</feature>
<gene>
    <name evidence="4" type="ORF">PD5205_03095</name>
    <name evidence="3" type="ORF">PD885_00900</name>
</gene>
<feature type="transmembrane region" description="Helical" evidence="1">
    <location>
        <begin position="242"/>
        <end position="261"/>
    </location>
</feature>
<keyword evidence="1" id="KW-0472">Membrane</keyword>
<dbReference type="InterPro" id="IPR000326">
    <property type="entry name" value="PAP2/HPO"/>
</dbReference>
<dbReference type="EMBL" id="LT853885">
    <property type="protein sequence ID" value="SMR04377.1"/>
    <property type="molecule type" value="Genomic_DNA"/>
</dbReference>
<keyword evidence="5" id="KW-1185">Reference proteome</keyword>
<evidence type="ECO:0000256" key="1">
    <source>
        <dbReference type="SAM" id="Phobius"/>
    </source>
</evidence>
<sequence length="277" mass="30443">MPLSKMPDIDDDDRPDASMTMLPAYAPVPARTATVTQPRFFIWHFWVPLACAVLASAVLMGAGGDQRIADALYRLEGGHWLFKEHWFTNRVIHHHGKWLSTATAVGVLVLAVVAWCKPRLCKPRLRNLRWPLTYLATSVALSTSLVSLLKSWTAMDCPWDLSRYGGTQAMIGLFESRHGIAASGCFPAGHASAGYAWVALYFCALSLRPAWRFAGLFAGLVAGLIFGIAQQLRGAHFLSHDLWSLAVCWVSALALYCMMLARPRHAFGVMLQSGDAA</sequence>
<keyword evidence="1" id="KW-1133">Transmembrane helix</keyword>
<dbReference type="CDD" id="cd03396">
    <property type="entry name" value="PAP2_like_6"/>
    <property type="match status" value="1"/>
</dbReference>
<dbReference type="EMBL" id="LT853882">
    <property type="protein sequence ID" value="SMQ98159.1"/>
    <property type="molecule type" value="Genomic_DNA"/>
</dbReference>
<dbReference type="InterPro" id="IPR036938">
    <property type="entry name" value="PAP2/HPO_sf"/>
</dbReference>
<feature type="transmembrane region" description="Helical" evidence="1">
    <location>
        <begin position="40"/>
        <end position="62"/>
    </location>
</feature>
<feature type="domain" description="Phosphatidic acid phosphatase type 2/haloperoxidase" evidence="2">
    <location>
        <begin position="132"/>
        <end position="262"/>
    </location>
</feature>
<dbReference type="Proteomes" id="UP000195877">
    <property type="component" value="Chromosome 1"/>
</dbReference>
<reference evidence="3 5" key="2">
    <citation type="submission" date="2017-05" db="EMBL/GenBank/DDBJ databases">
        <authorList>
            <person name="Blom J."/>
        </authorList>
    </citation>
    <scope>NUCLEOTIDE SEQUENCE [LARGE SCALE GENOMIC DNA]</scope>
    <source>
        <strain evidence="3">PD885</strain>
    </source>
</reference>
<keyword evidence="1 4" id="KW-0812">Transmembrane</keyword>
<evidence type="ECO:0000313" key="3">
    <source>
        <dbReference type="EMBL" id="SMQ98159.1"/>
    </source>
</evidence>
<dbReference type="Pfam" id="PF01569">
    <property type="entry name" value="PAP2"/>
    <property type="match status" value="1"/>
</dbReference>
<reference evidence="4 6" key="1">
    <citation type="submission" date="2017-05" db="EMBL/GenBank/DDBJ databases">
        <authorList>
            <person name="Song R."/>
            <person name="Chenine A.L."/>
            <person name="Ruprecht R.M."/>
        </authorList>
    </citation>
    <scope>NUCLEOTIDE SEQUENCE [LARGE SCALE GENOMIC DNA]</scope>
    <source>
        <strain evidence="4">PD5205</strain>
    </source>
</reference>
<evidence type="ECO:0000313" key="4">
    <source>
        <dbReference type="EMBL" id="SMR04377.1"/>
    </source>
</evidence>
<evidence type="ECO:0000313" key="6">
    <source>
        <dbReference type="Proteomes" id="UP000195953"/>
    </source>
</evidence>
<dbReference type="STRING" id="48664.BER92_15035"/>
<protein>
    <submittedName>
        <fullName evidence="3">PAP2 superfamily protein</fullName>
    </submittedName>
    <submittedName>
        <fullName evidence="4">Transmembrane protein</fullName>
    </submittedName>
</protein>
<name>A0A1Y6HLZ2_9XANT</name>
<evidence type="ECO:0000313" key="5">
    <source>
        <dbReference type="Proteomes" id="UP000195877"/>
    </source>
</evidence>
<evidence type="ECO:0000259" key="2">
    <source>
        <dbReference type="Pfam" id="PF01569"/>
    </source>
</evidence>
<dbReference type="Proteomes" id="UP000195953">
    <property type="component" value="Chromosome 1"/>
</dbReference>
<dbReference type="AlphaFoldDB" id="A0A1Y6HLZ2"/>
<feature type="transmembrane region" description="Helical" evidence="1">
    <location>
        <begin position="180"/>
        <end position="203"/>
    </location>
</feature>
<proteinExistence type="predicted"/>
<feature type="transmembrane region" description="Helical" evidence="1">
    <location>
        <begin position="128"/>
        <end position="149"/>
    </location>
</feature>